<dbReference type="Gene3D" id="2.40.37.10">
    <property type="entry name" value="Lyase, Ornithine Decarboxylase, Chain A, domain 1"/>
    <property type="match status" value="1"/>
</dbReference>
<dbReference type="InterPro" id="IPR009006">
    <property type="entry name" value="Ala_racemase/Decarboxylase_C"/>
</dbReference>
<evidence type="ECO:0000259" key="6">
    <source>
        <dbReference type="Pfam" id="PF02784"/>
    </source>
</evidence>
<evidence type="ECO:0000256" key="4">
    <source>
        <dbReference type="SAM" id="MobiDB-lite"/>
    </source>
</evidence>
<keyword evidence="2" id="KW-0663">Pyridoxal phosphate</keyword>
<dbReference type="SUPFAM" id="SSF51419">
    <property type="entry name" value="PLP-binding barrel"/>
    <property type="match status" value="1"/>
</dbReference>
<dbReference type="SUPFAM" id="SSF50621">
    <property type="entry name" value="Alanine racemase C-terminal domain-like"/>
    <property type="match status" value="1"/>
</dbReference>
<comment type="cofactor">
    <cofactor evidence="1">
        <name>pyridoxal 5'-phosphate</name>
        <dbReference type="ChEBI" id="CHEBI:597326"/>
    </cofactor>
</comment>
<dbReference type="InterPro" id="IPR029066">
    <property type="entry name" value="PLP-binding_barrel"/>
</dbReference>
<feature type="domain" description="Orn/DAP/Arg decarboxylase 2 C-terminal" evidence="5">
    <location>
        <begin position="38"/>
        <end position="392"/>
    </location>
</feature>
<evidence type="ECO:0000259" key="5">
    <source>
        <dbReference type="Pfam" id="PF00278"/>
    </source>
</evidence>
<evidence type="ECO:0000256" key="1">
    <source>
        <dbReference type="ARBA" id="ARBA00001933"/>
    </source>
</evidence>
<evidence type="ECO:0000313" key="8">
    <source>
        <dbReference type="Proteomes" id="UP001500266"/>
    </source>
</evidence>
<dbReference type="Gene3D" id="3.20.20.10">
    <property type="entry name" value="Alanine racemase"/>
    <property type="match status" value="1"/>
</dbReference>
<dbReference type="InterPro" id="IPR000183">
    <property type="entry name" value="Orn/DAP/Arg_de-COase"/>
</dbReference>
<dbReference type="PANTHER" id="PTHR43727:SF2">
    <property type="entry name" value="GROUP IV DECARBOXYLASE"/>
    <property type="match status" value="1"/>
</dbReference>
<dbReference type="Proteomes" id="UP001500266">
    <property type="component" value="Unassembled WGS sequence"/>
</dbReference>
<accession>A0ABP7YPB9</accession>
<dbReference type="InterPro" id="IPR002433">
    <property type="entry name" value="Orn_de-COase"/>
</dbReference>
<feature type="region of interest" description="Disordered" evidence="4">
    <location>
        <begin position="434"/>
        <end position="476"/>
    </location>
</feature>
<protein>
    <submittedName>
        <fullName evidence="7">Type III PLP-dependent enzyme</fullName>
    </submittedName>
</protein>
<dbReference type="PRINTS" id="PR01182">
    <property type="entry name" value="ORNDCRBXLASE"/>
</dbReference>
<proteinExistence type="inferred from homology"/>
<name>A0ABP7YPB9_9ACTN</name>
<dbReference type="Pfam" id="PF00278">
    <property type="entry name" value="Orn_DAP_Arg_deC"/>
    <property type="match status" value="1"/>
</dbReference>
<keyword evidence="8" id="KW-1185">Reference proteome</keyword>
<organism evidence="7 8">
    <name type="scientific">Actinomadura keratinilytica</name>
    <dbReference type="NCBI Taxonomy" id="547461"/>
    <lineage>
        <taxon>Bacteria</taxon>
        <taxon>Bacillati</taxon>
        <taxon>Actinomycetota</taxon>
        <taxon>Actinomycetes</taxon>
        <taxon>Streptosporangiales</taxon>
        <taxon>Thermomonosporaceae</taxon>
        <taxon>Actinomadura</taxon>
    </lineage>
</organism>
<evidence type="ECO:0000313" key="7">
    <source>
        <dbReference type="EMBL" id="GAA4139245.1"/>
    </source>
</evidence>
<dbReference type="InterPro" id="IPR022643">
    <property type="entry name" value="De-COase2_C"/>
</dbReference>
<sequence>MSLTWPDKPSLSDRGEAGVNVPARTLRRLAAAYGTPLYVYDLDVARAAHAELAGSLPSGSRLFYSLKANPFPPLVGALLDAGARAEVCSRGELDTALAAGADARSCLYTGPAKTEAELAHALARGVRLFSVDSPTDLARLGLCARRAGARAKAILRLNPSAYPRGAGLAMGGAPSQFGADVAWVCDRPELFGADGVELVGYHVYVGTNVDDTDRLMDWFELAVDAVRQAQEALRLRVEIVDLGGGFGHPYARPGTRPAWPGLAGRLAGLLARLPGAGSGGPVAAFESGRYLAGGCGTLVLGVQDVKRSRDTRFVIADGGVNVLGGMQGLRRVPPIMAEPLPLPSAVPAPGGLDRGGEAVLAGPLCTALDLLNQRARLPGAAPGGLLAVPNVGAYGLTAALVAFLGRDAPAEVAVDADGVRAALRLETAYRPLPAAPHGVNGDFTGEQAAGEQAAGEQVTGEQAAGERATGERAETR</sequence>
<dbReference type="InterPro" id="IPR022644">
    <property type="entry name" value="De-COase2_N"/>
</dbReference>
<dbReference type="EMBL" id="BAABDO010000029">
    <property type="protein sequence ID" value="GAA4139245.1"/>
    <property type="molecule type" value="Genomic_DNA"/>
</dbReference>
<feature type="compositionally biased region" description="Low complexity" evidence="4">
    <location>
        <begin position="445"/>
        <end position="467"/>
    </location>
</feature>
<dbReference type="PRINTS" id="PR01179">
    <property type="entry name" value="ODADCRBXLASE"/>
</dbReference>
<gene>
    <name evidence="7" type="ORF">GCM10022416_25350</name>
</gene>
<dbReference type="PANTHER" id="PTHR43727">
    <property type="entry name" value="DIAMINOPIMELATE DECARBOXYLASE"/>
    <property type="match status" value="1"/>
</dbReference>
<evidence type="ECO:0000256" key="2">
    <source>
        <dbReference type="ARBA" id="ARBA00022898"/>
    </source>
</evidence>
<dbReference type="Pfam" id="PF02784">
    <property type="entry name" value="Orn_Arg_deC_N"/>
    <property type="match status" value="1"/>
</dbReference>
<evidence type="ECO:0000256" key="3">
    <source>
        <dbReference type="RuleBase" id="RU003737"/>
    </source>
</evidence>
<comment type="similarity">
    <text evidence="3">Belongs to the Orn/Lys/Arg decarboxylase class-II family.</text>
</comment>
<comment type="caution">
    <text evidence="7">The sequence shown here is derived from an EMBL/GenBank/DDBJ whole genome shotgun (WGS) entry which is preliminary data.</text>
</comment>
<reference evidence="8" key="1">
    <citation type="journal article" date="2019" name="Int. J. Syst. Evol. Microbiol.">
        <title>The Global Catalogue of Microorganisms (GCM) 10K type strain sequencing project: providing services to taxonomists for standard genome sequencing and annotation.</title>
        <authorList>
            <consortium name="The Broad Institute Genomics Platform"/>
            <consortium name="The Broad Institute Genome Sequencing Center for Infectious Disease"/>
            <person name="Wu L."/>
            <person name="Ma J."/>
        </authorList>
    </citation>
    <scope>NUCLEOTIDE SEQUENCE [LARGE SCALE GENOMIC DNA]</scope>
    <source>
        <strain evidence="8">JCM 17316</strain>
    </source>
</reference>
<feature type="domain" description="Orn/DAP/Arg decarboxylase 2 N-terminal" evidence="6">
    <location>
        <begin position="49"/>
        <end position="292"/>
    </location>
</feature>